<dbReference type="Proteomes" id="UP000541444">
    <property type="component" value="Unassembled WGS sequence"/>
</dbReference>
<accession>A0A7J7MSM6</accession>
<organism evidence="1 2">
    <name type="scientific">Kingdonia uniflora</name>
    <dbReference type="NCBI Taxonomy" id="39325"/>
    <lineage>
        <taxon>Eukaryota</taxon>
        <taxon>Viridiplantae</taxon>
        <taxon>Streptophyta</taxon>
        <taxon>Embryophyta</taxon>
        <taxon>Tracheophyta</taxon>
        <taxon>Spermatophyta</taxon>
        <taxon>Magnoliopsida</taxon>
        <taxon>Ranunculales</taxon>
        <taxon>Circaeasteraceae</taxon>
        <taxon>Kingdonia</taxon>
    </lineage>
</organism>
<reference evidence="1 2" key="1">
    <citation type="journal article" date="2020" name="IScience">
        <title>Genome Sequencing of the Endangered Kingdonia uniflora (Circaeasteraceae, Ranunculales) Reveals Potential Mechanisms of Evolutionary Specialization.</title>
        <authorList>
            <person name="Sun Y."/>
            <person name="Deng T."/>
            <person name="Zhang A."/>
            <person name="Moore M.J."/>
            <person name="Landis J.B."/>
            <person name="Lin N."/>
            <person name="Zhang H."/>
            <person name="Zhang X."/>
            <person name="Huang J."/>
            <person name="Zhang X."/>
            <person name="Sun H."/>
            <person name="Wang H."/>
        </authorList>
    </citation>
    <scope>NUCLEOTIDE SEQUENCE [LARGE SCALE GENOMIC DNA]</scope>
    <source>
        <strain evidence="1">TB1705</strain>
        <tissue evidence="1">Leaf</tissue>
    </source>
</reference>
<sequence length="117" mass="13105">MKTTLKLEEGKVGKEQPVKVEKADTLAEAPGTTVKESSSVKVAAHNLEITRFGVDEVEYDVDCSRSSSNRWTFSSMDGFSRFMPFRHYPFQVDITINLGDHILQGRGLVEEELLLAL</sequence>
<dbReference type="OrthoDB" id="5348404at2759"/>
<comment type="caution">
    <text evidence="1">The sequence shown here is derived from an EMBL/GenBank/DDBJ whole genome shotgun (WGS) entry which is preliminary data.</text>
</comment>
<dbReference type="EMBL" id="JACGCM010001245">
    <property type="protein sequence ID" value="KAF6157921.1"/>
    <property type="molecule type" value="Genomic_DNA"/>
</dbReference>
<evidence type="ECO:0000313" key="2">
    <source>
        <dbReference type="Proteomes" id="UP000541444"/>
    </source>
</evidence>
<evidence type="ECO:0000313" key="1">
    <source>
        <dbReference type="EMBL" id="KAF6157921.1"/>
    </source>
</evidence>
<proteinExistence type="predicted"/>
<name>A0A7J7MSM6_9MAGN</name>
<keyword evidence="2" id="KW-1185">Reference proteome</keyword>
<protein>
    <submittedName>
        <fullName evidence="1">Uncharacterized protein</fullName>
    </submittedName>
</protein>
<gene>
    <name evidence="1" type="ORF">GIB67_015237</name>
</gene>
<dbReference type="AlphaFoldDB" id="A0A7J7MSM6"/>